<evidence type="ECO:0000256" key="10">
    <source>
        <dbReference type="SAM" id="Phobius"/>
    </source>
</evidence>
<proteinExistence type="predicted"/>
<name>A0A9W3A2H6_BIOGL</name>
<evidence type="ECO:0000313" key="13">
    <source>
        <dbReference type="RefSeq" id="XP_055881379.1"/>
    </source>
</evidence>
<dbReference type="PROSITE" id="PS50259">
    <property type="entry name" value="G_PROTEIN_RECEP_F3_4"/>
    <property type="match status" value="1"/>
</dbReference>
<evidence type="ECO:0000313" key="12">
    <source>
        <dbReference type="Proteomes" id="UP001165740"/>
    </source>
</evidence>
<dbReference type="Gene3D" id="2.10.50.30">
    <property type="entry name" value="GPCR, family 3, nine cysteines domain"/>
    <property type="match status" value="1"/>
</dbReference>
<evidence type="ECO:0000256" key="3">
    <source>
        <dbReference type="ARBA" id="ARBA00022692"/>
    </source>
</evidence>
<dbReference type="RefSeq" id="XP_055881379.1">
    <property type="nucleotide sequence ID" value="XM_056025404.1"/>
</dbReference>
<dbReference type="CDD" id="cd13953">
    <property type="entry name" value="7tm_classC_mGluR-like"/>
    <property type="match status" value="1"/>
</dbReference>
<dbReference type="InterPro" id="IPR038550">
    <property type="entry name" value="GPCR_3_9-Cys_sf"/>
</dbReference>
<feature type="transmembrane region" description="Helical" evidence="10">
    <location>
        <begin position="721"/>
        <end position="744"/>
    </location>
</feature>
<reference evidence="13" key="1">
    <citation type="submission" date="2025-08" db="UniProtKB">
        <authorList>
            <consortium name="RefSeq"/>
        </authorList>
    </citation>
    <scope>IDENTIFICATION</scope>
</reference>
<dbReference type="GO" id="GO:0004930">
    <property type="term" value="F:G protein-coupled receptor activity"/>
    <property type="evidence" value="ECO:0007669"/>
    <property type="project" value="UniProtKB-KW"/>
</dbReference>
<dbReference type="Gene3D" id="3.40.50.2300">
    <property type="match status" value="2"/>
</dbReference>
<keyword evidence="12" id="KW-1185">Reference proteome</keyword>
<dbReference type="SUPFAM" id="SSF53822">
    <property type="entry name" value="Periplasmic binding protein-like I"/>
    <property type="match status" value="1"/>
</dbReference>
<feature type="transmembrane region" description="Helical" evidence="10">
    <location>
        <begin position="632"/>
        <end position="651"/>
    </location>
</feature>
<feature type="transmembrane region" description="Helical" evidence="10">
    <location>
        <begin position="597"/>
        <end position="620"/>
    </location>
</feature>
<dbReference type="GeneID" id="106070545"/>
<evidence type="ECO:0000256" key="5">
    <source>
        <dbReference type="ARBA" id="ARBA00023040"/>
    </source>
</evidence>
<keyword evidence="8" id="KW-0325">Glycoprotein</keyword>
<dbReference type="InterPro" id="IPR001828">
    <property type="entry name" value="ANF_lig-bd_rcpt"/>
</dbReference>
<dbReference type="PANTHER" id="PTHR24060">
    <property type="entry name" value="METABOTROPIC GLUTAMATE RECEPTOR"/>
    <property type="match status" value="1"/>
</dbReference>
<keyword evidence="9" id="KW-0807">Transducer</keyword>
<feature type="transmembrane region" description="Helical" evidence="10">
    <location>
        <begin position="561"/>
        <end position="585"/>
    </location>
</feature>
<feature type="transmembrane region" description="Helical" evidence="10">
    <location>
        <begin position="672"/>
        <end position="691"/>
    </location>
</feature>
<evidence type="ECO:0000256" key="1">
    <source>
        <dbReference type="ARBA" id="ARBA00004651"/>
    </source>
</evidence>
<evidence type="ECO:0000256" key="4">
    <source>
        <dbReference type="ARBA" id="ARBA00022989"/>
    </source>
</evidence>
<feature type="transmembrane region" description="Helical" evidence="10">
    <location>
        <begin position="786"/>
        <end position="810"/>
    </location>
</feature>
<dbReference type="GO" id="GO:0005886">
    <property type="term" value="C:plasma membrane"/>
    <property type="evidence" value="ECO:0007669"/>
    <property type="project" value="UniProtKB-SubCell"/>
</dbReference>
<dbReference type="AlphaFoldDB" id="A0A9W3A2H6"/>
<dbReference type="Pfam" id="PF00003">
    <property type="entry name" value="7tm_3"/>
    <property type="match status" value="1"/>
</dbReference>
<feature type="transmembrane region" description="Helical" evidence="10">
    <location>
        <begin position="756"/>
        <end position="780"/>
    </location>
</feature>
<dbReference type="Pfam" id="PF01094">
    <property type="entry name" value="ANF_receptor"/>
    <property type="match status" value="1"/>
</dbReference>
<gene>
    <name evidence="13" type="primary">LOC106070545</name>
</gene>
<sequence length="848" mass="96970">MLTMAYHLFSAVAITLHLLVYRNWAGFVLPPLGDRQYVQEGDLYIGGIFSMTAFDPVKPCGQFVDTFNAIETVETMAFMVNELNKRLPIQLGFVVIDTCSKESVAAVQALRFLPLSDTESDNTSATPEPLTFYDVIGVVGTDQSFTTKAVSRILNAANIPIISFWATDIALADKTLYPNFQRVIWSDEELIEAIVQFLLSNHFYYFTIMYENEYSLRKVFERILTEYGADRICHPEEVKVTDTDDIEDIIRHLMIDKLRPHVVVVLAHTKVSGMIADAVIRTQTEHKLLWVGGDAWMRALFHKGGPRGSVGLSFYRTRLVNLENYFRTLNASNKNPWFLEAAVTKFSCGELNRASCVNENMRNYQLFELGLLYVLKAVLVYGTALSDFFRAYCKNGSSKENLLICFKRNVEWFPNFLKDAPINWDLVPDLNVADDDINTNDGWRFSVYQSLGIPHDIHRIQDIVLNSHAPIQVNSLNTSFFSFDVNKLIATDYCMPVCRFGEYRFHISQCCWICKPCRANEIVSNAATSCKQCPILHWPSERSDGTGSCDFIEPHHLDNNIYLRIVFLSIAILGFMTKVGTLWWYSRNKENGIVKASSIELSCVQLLFLGCGYLSIPVFLTQPTDFSCSFGFLLYNLSFIVTYALVLFKAVRVYRIFTHYKKNLKVSYISPVFQITACFGFVLFEVLRFYIFNWINPVRSEVHQPDPLIPFTERACVVPNAIMFIFIIITFVVLLMCTVLAFKTQTLPNKFRESRYVSLCVVTTLLILSAFTPAYFTIVYREVRMLLLLAGVVINHSFTFFFLFVTRIIAVEQMKRARRQIAKATPYQRFHRTSKLGPDGNAMETALD</sequence>
<protein>
    <submittedName>
        <fullName evidence="13">Metabotropic glutamate receptor-like</fullName>
    </submittedName>
</protein>
<keyword evidence="7" id="KW-0675">Receptor</keyword>
<keyword evidence="3 10" id="KW-0812">Transmembrane</keyword>
<keyword evidence="2" id="KW-1003">Cell membrane</keyword>
<dbReference type="InterPro" id="IPR050726">
    <property type="entry name" value="mGluR"/>
</dbReference>
<dbReference type="InterPro" id="IPR028082">
    <property type="entry name" value="Peripla_BP_I"/>
</dbReference>
<evidence type="ECO:0000256" key="2">
    <source>
        <dbReference type="ARBA" id="ARBA00022475"/>
    </source>
</evidence>
<feature type="domain" description="G-protein coupled receptors family 3 profile" evidence="11">
    <location>
        <begin position="563"/>
        <end position="811"/>
    </location>
</feature>
<dbReference type="InterPro" id="IPR000337">
    <property type="entry name" value="GPCR_3"/>
</dbReference>
<organism evidence="12 13">
    <name type="scientific">Biomphalaria glabrata</name>
    <name type="common">Bloodfluke planorb</name>
    <name type="synonym">Freshwater snail</name>
    <dbReference type="NCBI Taxonomy" id="6526"/>
    <lineage>
        <taxon>Eukaryota</taxon>
        <taxon>Metazoa</taxon>
        <taxon>Spiralia</taxon>
        <taxon>Lophotrochozoa</taxon>
        <taxon>Mollusca</taxon>
        <taxon>Gastropoda</taxon>
        <taxon>Heterobranchia</taxon>
        <taxon>Euthyneura</taxon>
        <taxon>Panpulmonata</taxon>
        <taxon>Hygrophila</taxon>
        <taxon>Lymnaeoidea</taxon>
        <taxon>Planorbidae</taxon>
        <taxon>Biomphalaria</taxon>
    </lineage>
</organism>
<evidence type="ECO:0000256" key="7">
    <source>
        <dbReference type="ARBA" id="ARBA00023170"/>
    </source>
</evidence>
<keyword evidence="4 10" id="KW-1133">Transmembrane helix</keyword>
<keyword evidence="6 10" id="KW-0472">Membrane</keyword>
<dbReference type="Proteomes" id="UP001165740">
    <property type="component" value="Chromosome 4"/>
</dbReference>
<dbReference type="OrthoDB" id="425344at2759"/>
<accession>A0A9W3A2H6</accession>
<dbReference type="PRINTS" id="PR00248">
    <property type="entry name" value="GPCRMGR"/>
</dbReference>
<keyword evidence="5" id="KW-0297">G-protein coupled receptor</keyword>
<evidence type="ECO:0000256" key="8">
    <source>
        <dbReference type="ARBA" id="ARBA00023180"/>
    </source>
</evidence>
<evidence type="ECO:0000259" key="11">
    <source>
        <dbReference type="PROSITE" id="PS50259"/>
    </source>
</evidence>
<comment type="subcellular location">
    <subcellularLocation>
        <location evidence="1">Cell membrane</location>
        <topology evidence="1">Multi-pass membrane protein</topology>
    </subcellularLocation>
</comment>
<dbReference type="InterPro" id="IPR017978">
    <property type="entry name" value="GPCR_3_C"/>
</dbReference>
<evidence type="ECO:0000256" key="9">
    <source>
        <dbReference type="ARBA" id="ARBA00023224"/>
    </source>
</evidence>
<evidence type="ECO:0000256" key="6">
    <source>
        <dbReference type="ARBA" id="ARBA00023136"/>
    </source>
</evidence>